<dbReference type="SUPFAM" id="SSF55874">
    <property type="entry name" value="ATPase domain of HSP90 chaperone/DNA topoisomerase II/histidine kinase"/>
    <property type="match status" value="1"/>
</dbReference>
<dbReference type="InterPro" id="IPR003661">
    <property type="entry name" value="HisK_dim/P_dom"/>
</dbReference>
<dbReference type="RefSeq" id="WP_091113555.1">
    <property type="nucleotide sequence ID" value="NZ_FOQG01000008.1"/>
</dbReference>
<feature type="domain" description="Histidine kinase" evidence="12">
    <location>
        <begin position="376"/>
        <end position="593"/>
    </location>
</feature>
<name>A0A1I3I9S8_9ACTN</name>
<dbReference type="SMART" id="SM00388">
    <property type="entry name" value="HisKA"/>
    <property type="match status" value="1"/>
</dbReference>
<dbReference type="Gene3D" id="1.10.287.130">
    <property type="match status" value="1"/>
</dbReference>
<dbReference type="Gene3D" id="3.30.565.10">
    <property type="entry name" value="Histidine kinase-like ATPase, C-terminal domain"/>
    <property type="match status" value="1"/>
</dbReference>
<dbReference type="STRING" id="1005945.SAMN05216561_108178"/>
<evidence type="ECO:0000256" key="10">
    <source>
        <dbReference type="ARBA" id="ARBA00023012"/>
    </source>
</evidence>
<dbReference type="Pfam" id="PF00512">
    <property type="entry name" value="HisKA"/>
    <property type="match status" value="1"/>
</dbReference>
<evidence type="ECO:0000313" key="14">
    <source>
        <dbReference type="Proteomes" id="UP000198649"/>
    </source>
</evidence>
<dbReference type="Pfam" id="PF02518">
    <property type="entry name" value="HATPase_c"/>
    <property type="match status" value="1"/>
</dbReference>
<dbReference type="InterPro" id="IPR004358">
    <property type="entry name" value="Sig_transdc_His_kin-like_C"/>
</dbReference>
<evidence type="ECO:0000256" key="2">
    <source>
        <dbReference type="ARBA" id="ARBA00004236"/>
    </source>
</evidence>
<gene>
    <name evidence="13" type="ORF">SAMN05216561_108178</name>
</gene>
<keyword evidence="6" id="KW-0808">Transferase</keyword>
<dbReference type="AlphaFoldDB" id="A0A1I3I9S8"/>
<dbReference type="InterPro" id="IPR036890">
    <property type="entry name" value="HATPase_C_sf"/>
</dbReference>
<organism evidence="13 14">
    <name type="scientific">Nocardioides psychrotolerans</name>
    <dbReference type="NCBI Taxonomy" id="1005945"/>
    <lineage>
        <taxon>Bacteria</taxon>
        <taxon>Bacillati</taxon>
        <taxon>Actinomycetota</taxon>
        <taxon>Actinomycetes</taxon>
        <taxon>Propionibacteriales</taxon>
        <taxon>Nocardioidaceae</taxon>
        <taxon>Nocardioides</taxon>
    </lineage>
</organism>
<dbReference type="SUPFAM" id="SSF47384">
    <property type="entry name" value="Homodimeric domain of signal transducing histidine kinase"/>
    <property type="match status" value="1"/>
</dbReference>
<dbReference type="Gene3D" id="3.30.450.40">
    <property type="match status" value="2"/>
</dbReference>
<dbReference type="InterPro" id="IPR003594">
    <property type="entry name" value="HATPase_dom"/>
</dbReference>
<comment type="catalytic activity">
    <reaction evidence="1">
        <text>ATP + protein L-histidine = ADP + protein N-phospho-L-histidine.</text>
        <dbReference type="EC" id="2.7.13.3"/>
    </reaction>
</comment>
<evidence type="ECO:0000256" key="11">
    <source>
        <dbReference type="ARBA" id="ARBA00023136"/>
    </source>
</evidence>
<dbReference type="GO" id="GO:0000155">
    <property type="term" value="F:phosphorelay sensor kinase activity"/>
    <property type="evidence" value="ECO:0007669"/>
    <property type="project" value="InterPro"/>
</dbReference>
<dbReference type="FunFam" id="3.30.565.10:FF:000023">
    <property type="entry name" value="PAS domain-containing sensor histidine kinase"/>
    <property type="match status" value="1"/>
</dbReference>
<evidence type="ECO:0000256" key="7">
    <source>
        <dbReference type="ARBA" id="ARBA00022741"/>
    </source>
</evidence>
<dbReference type="PRINTS" id="PR00344">
    <property type="entry name" value="BCTRLSENSOR"/>
</dbReference>
<dbReference type="InterPro" id="IPR050736">
    <property type="entry name" value="Sensor_HK_Regulatory"/>
</dbReference>
<dbReference type="PANTHER" id="PTHR43711">
    <property type="entry name" value="TWO-COMPONENT HISTIDINE KINASE"/>
    <property type="match status" value="1"/>
</dbReference>
<evidence type="ECO:0000313" key="13">
    <source>
        <dbReference type="EMBL" id="SFI44738.1"/>
    </source>
</evidence>
<dbReference type="OrthoDB" id="9757990at2"/>
<evidence type="ECO:0000256" key="1">
    <source>
        <dbReference type="ARBA" id="ARBA00000085"/>
    </source>
</evidence>
<keyword evidence="5" id="KW-0597">Phosphoprotein</keyword>
<comment type="subcellular location">
    <subcellularLocation>
        <location evidence="2">Cell membrane</location>
    </subcellularLocation>
</comment>
<keyword evidence="7" id="KW-0547">Nucleotide-binding</keyword>
<keyword evidence="14" id="KW-1185">Reference proteome</keyword>
<dbReference type="EC" id="2.7.13.3" evidence="3"/>
<dbReference type="SUPFAM" id="SSF55781">
    <property type="entry name" value="GAF domain-like"/>
    <property type="match status" value="2"/>
</dbReference>
<dbReference type="PANTHER" id="PTHR43711:SF1">
    <property type="entry name" value="HISTIDINE KINASE 1"/>
    <property type="match status" value="1"/>
</dbReference>
<dbReference type="GO" id="GO:0005886">
    <property type="term" value="C:plasma membrane"/>
    <property type="evidence" value="ECO:0007669"/>
    <property type="project" value="UniProtKB-SubCell"/>
</dbReference>
<sequence>MALEAQQVPVIDVRAAWADALSRDALQLIAEGVTEMVGFQVAILSVVRDDSLRAVAVAGSESARERLINAVTPMEVIHQELAVADDWGRFKFVPSERAPADTADWGWVPDLEPSDDPDAWQALDLLVAPLRDASGEIVGLLSIDLPVNGRRPDSDQRTLLERYAAQAERAVLVALERQALSEQIRLATAAREIVRNASVQLHVDDLLAQCGEALTHGFRAGGSWVQTFDEAGLSTGALHSAQGADIWLPDGLIEMAETSAHQLWALQQSVVLERHPTSLGVLTQEQYDQITPFMERIGVDYLLFVPLGAGSTCVGNLVLTRNEGQPAWTSTEAAAALDIGHDLGRAILNARTFAHEHRLVAELTALDLYKGQLIATVSHELKNPLTAIVGHLEMLDGAPELSPASHNSVSAIGRAARRLQRVIDDLLLLSKVGDPDQPIVPAPVHLQPIVEDVRDLTAISASRGRVRVELDLPLEAMVADGDAEEIDCLLTNLLSNAVKYSPADTTVSLSVHRDGAEIVLTCRDQGIGISAEDQEQLFTEFFRSADPNARAQPGTGLGLAIAARIVERHHGSITVTSELGHGSTFTVRLPAAA</sequence>
<evidence type="ECO:0000256" key="5">
    <source>
        <dbReference type="ARBA" id="ARBA00022553"/>
    </source>
</evidence>
<evidence type="ECO:0000256" key="3">
    <source>
        <dbReference type="ARBA" id="ARBA00012438"/>
    </source>
</evidence>
<proteinExistence type="predicted"/>
<evidence type="ECO:0000256" key="9">
    <source>
        <dbReference type="ARBA" id="ARBA00022840"/>
    </source>
</evidence>
<keyword evidence="8 13" id="KW-0418">Kinase</keyword>
<evidence type="ECO:0000256" key="8">
    <source>
        <dbReference type="ARBA" id="ARBA00022777"/>
    </source>
</evidence>
<dbReference type="GO" id="GO:0005524">
    <property type="term" value="F:ATP binding"/>
    <property type="evidence" value="ECO:0007669"/>
    <property type="project" value="UniProtKB-KW"/>
</dbReference>
<dbReference type="SMART" id="SM00387">
    <property type="entry name" value="HATPase_c"/>
    <property type="match status" value="1"/>
</dbReference>
<keyword evidence="11" id="KW-0472">Membrane</keyword>
<dbReference type="InterPro" id="IPR036097">
    <property type="entry name" value="HisK_dim/P_sf"/>
</dbReference>
<evidence type="ECO:0000259" key="12">
    <source>
        <dbReference type="PROSITE" id="PS50109"/>
    </source>
</evidence>
<dbReference type="PROSITE" id="PS50109">
    <property type="entry name" value="HIS_KIN"/>
    <property type="match status" value="1"/>
</dbReference>
<reference evidence="13 14" key="1">
    <citation type="submission" date="2016-10" db="EMBL/GenBank/DDBJ databases">
        <authorList>
            <person name="de Groot N.N."/>
        </authorList>
    </citation>
    <scope>NUCLEOTIDE SEQUENCE [LARGE SCALE GENOMIC DNA]</scope>
    <source>
        <strain evidence="13 14">CGMCC 1.11156</strain>
    </source>
</reference>
<evidence type="ECO:0000256" key="4">
    <source>
        <dbReference type="ARBA" id="ARBA00022475"/>
    </source>
</evidence>
<keyword evidence="9" id="KW-0067">ATP-binding</keyword>
<protein>
    <recommendedName>
        <fullName evidence="3">histidine kinase</fullName>
        <ecNumber evidence="3">2.7.13.3</ecNumber>
    </recommendedName>
</protein>
<keyword evidence="10" id="KW-0902">Two-component regulatory system</keyword>
<dbReference type="InterPro" id="IPR005467">
    <property type="entry name" value="His_kinase_dom"/>
</dbReference>
<keyword evidence="4" id="KW-1003">Cell membrane</keyword>
<dbReference type="InterPro" id="IPR029016">
    <property type="entry name" value="GAF-like_dom_sf"/>
</dbReference>
<dbReference type="EMBL" id="FOQG01000008">
    <property type="protein sequence ID" value="SFI44738.1"/>
    <property type="molecule type" value="Genomic_DNA"/>
</dbReference>
<evidence type="ECO:0000256" key="6">
    <source>
        <dbReference type="ARBA" id="ARBA00022679"/>
    </source>
</evidence>
<dbReference type="Proteomes" id="UP000198649">
    <property type="component" value="Unassembled WGS sequence"/>
</dbReference>
<accession>A0A1I3I9S8</accession>
<dbReference type="CDD" id="cd00082">
    <property type="entry name" value="HisKA"/>
    <property type="match status" value="1"/>
</dbReference>